<sequence length="423" mass="49501">MNEKLLLRFLTYIIFRFLHLLLLLESDIYALLLRLFDKKNENDEVEIFNIFARIILFSQKIKIFRHRFDSTDATKESDFLSFHEKTTLFEEICEEGWHIYSITDRYVYFVKIQPITEDNFDKTISIEKCSKLSNFLYQNAEKLARCQLETFQRITRTLSPSREKIVIFHSAPGCGGTTVGKLLQSCDGSKISLLVVGEPPFLTSLSLLYNKFSIEDLRNISKSVIRYSTMHQKSQQTLVFKSRSSSTKIVPFIHSSLPSVQHFFITRKNSNDTISRLLLKTSTELNYSIFRFLLKFGHFLDISWISSWKDLEAETFLRVGPKTDVEFSMSQVFGSILNYRRNRQYFVPDMPYVEDLISDTAIHIRPLLDLCEISDLAIPECIEWKRNQEEQIQQVWDTVDLNPDDVARVGQLVDMLEQDVFFS</sequence>
<proteinExistence type="predicted"/>
<gene>
    <name evidence="1 3" type="ORF">CBG12930</name>
    <name evidence="1" type="ORF">CBG_12930</name>
</gene>
<evidence type="ECO:0000313" key="1">
    <source>
        <dbReference type="EMBL" id="CAP31822.2"/>
    </source>
</evidence>
<dbReference type="eggNOG" id="KOG4297">
    <property type="taxonomic scope" value="Eukaryota"/>
</dbReference>
<dbReference type="InParanoid" id="A8XGP8"/>
<dbReference type="AlphaFoldDB" id="A8XGP8"/>
<accession>A8XGP8</accession>
<dbReference type="OMA" id="LAIPECI"/>
<name>A8XGP8_CAEBR</name>
<dbReference type="KEGG" id="cbr:CBG_12930"/>
<organism evidence="1 2">
    <name type="scientific">Caenorhabditis briggsae</name>
    <dbReference type="NCBI Taxonomy" id="6238"/>
    <lineage>
        <taxon>Eukaryota</taxon>
        <taxon>Metazoa</taxon>
        <taxon>Ecdysozoa</taxon>
        <taxon>Nematoda</taxon>
        <taxon>Chromadorea</taxon>
        <taxon>Rhabditida</taxon>
        <taxon>Rhabditina</taxon>
        <taxon>Rhabditomorpha</taxon>
        <taxon>Rhabditoidea</taxon>
        <taxon>Rhabditidae</taxon>
        <taxon>Peloderinae</taxon>
        <taxon>Caenorhabditis</taxon>
    </lineage>
</organism>
<dbReference type="RefSeq" id="XP_002638498.2">
    <property type="nucleotide sequence ID" value="XM_002638452.2"/>
</dbReference>
<dbReference type="GeneID" id="8580495"/>
<dbReference type="EMBL" id="HE600927">
    <property type="protein sequence ID" value="CAP31822.2"/>
    <property type="molecule type" value="Genomic_DNA"/>
</dbReference>
<reference evidence="1 2" key="2">
    <citation type="journal article" date="2011" name="PLoS Genet.">
        <title>Caenorhabditis briggsae recombinant inbred line genotypes reveal inter-strain incompatibility and the evolution of recombination.</title>
        <authorList>
            <person name="Ross J.A."/>
            <person name="Koboldt D.C."/>
            <person name="Staisch J.E."/>
            <person name="Chamberlin H.M."/>
            <person name="Gupta B.P."/>
            <person name="Miller R.D."/>
            <person name="Baird S.E."/>
            <person name="Haag E.S."/>
        </authorList>
    </citation>
    <scope>NUCLEOTIDE SEQUENCE [LARGE SCALE GENOMIC DNA]</scope>
    <source>
        <strain evidence="1 2">AF16</strain>
    </source>
</reference>
<keyword evidence="2" id="KW-1185">Reference proteome</keyword>
<dbReference type="Proteomes" id="UP000008549">
    <property type="component" value="Unassembled WGS sequence"/>
</dbReference>
<dbReference type="CTD" id="8580495"/>
<reference evidence="1 2" key="1">
    <citation type="journal article" date="2003" name="PLoS Biol.">
        <title>The genome sequence of Caenorhabditis briggsae: a platform for comparative genomics.</title>
        <authorList>
            <person name="Stein L.D."/>
            <person name="Bao Z."/>
            <person name="Blasiar D."/>
            <person name="Blumenthal T."/>
            <person name="Brent M.R."/>
            <person name="Chen N."/>
            <person name="Chinwalla A."/>
            <person name="Clarke L."/>
            <person name="Clee C."/>
            <person name="Coghlan A."/>
            <person name="Coulson A."/>
            <person name="D'Eustachio P."/>
            <person name="Fitch D.H."/>
            <person name="Fulton L.A."/>
            <person name="Fulton R.E."/>
            <person name="Griffiths-Jones S."/>
            <person name="Harris T.W."/>
            <person name="Hillier L.W."/>
            <person name="Kamath R."/>
            <person name="Kuwabara P.E."/>
            <person name="Mardis E.R."/>
            <person name="Marra M.A."/>
            <person name="Miner T.L."/>
            <person name="Minx P."/>
            <person name="Mullikin J.C."/>
            <person name="Plumb R.W."/>
            <person name="Rogers J."/>
            <person name="Schein J.E."/>
            <person name="Sohrmann M."/>
            <person name="Spieth J."/>
            <person name="Stajich J.E."/>
            <person name="Wei C."/>
            <person name="Willey D."/>
            <person name="Wilson R.K."/>
            <person name="Durbin R."/>
            <person name="Waterston R.H."/>
        </authorList>
    </citation>
    <scope>NUCLEOTIDE SEQUENCE [LARGE SCALE GENOMIC DNA]</scope>
    <source>
        <strain evidence="1 2">AF16</strain>
    </source>
</reference>
<evidence type="ECO:0000313" key="2">
    <source>
        <dbReference type="Proteomes" id="UP000008549"/>
    </source>
</evidence>
<dbReference type="WormBase" id="CBG12930">
    <property type="protein sequence ID" value="CBP39744"/>
    <property type="gene ID" value="WBGene00033792"/>
</dbReference>
<dbReference type="HOGENOM" id="CLU_714185_0_0_1"/>
<evidence type="ECO:0000313" key="3">
    <source>
        <dbReference type="WormBase" id="CBG12930"/>
    </source>
</evidence>
<protein>
    <submittedName>
        <fullName evidence="1">Protein CBG12930</fullName>
    </submittedName>
</protein>